<comment type="caution">
    <text evidence="2">The sequence shown here is derived from an EMBL/GenBank/DDBJ whole genome shotgun (WGS) entry which is preliminary data.</text>
</comment>
<evidence type="ECO:0000313" key="2">
    <source>
        <dbReference type="EMBL" id="KAF7270862.1"/>
    </source>
</evidence>
<dbReference type="Proteomes" id="UP000625711">
    <property type="component" value="Unassembled WGS sequence"/>
</dbReference>
<feature type="transmembrane region" description="Helical" evidence="1">
    <location>
        <begin position="145"/>
        <end position="165"/>
    </location>
</feature>
<dbReference type="EMBL" id="JAACXV010014053">
    <property type="protein sequence ID" value="KAF7270862.1"/>
    <property type="molecule type" value="Genomic_DNA"/>
</dbReference>
<proteinExistence type="predicted"/>
<keyword evidence="3" id="KW-1185">Reference proteome</keyword>
<reference evidence="2" key="1">
    <citation type="submission" date="2020-08" db="EMBL/GenBank/DDBJ databases">
        <title>Genome sequencing and assembly of the red palm weevil Rhynchophorus ferrugineus.</title>
        <authorList>
            <person name="Dias G.B."/>
            <person name="Bergman C.M."/>
            <person name="Manee M."/>
        </authorList>
    </citation>
    <scope>NUCLEOTIDE SEQUENCE</scope>
    <source>
        <strain evidence="2">AA-2017</strain>
        <tissue evidence="2">Whole larva</tissue>
    </source>
</reference>
<protein>
    <submittedName>
        <fullName evidence="2">Uncharacterized protein</fullName>
    </submittedName>
</protein>
<keyword evidence="1" id="KW-1133">Transmembrane helix</keyword>
<keyword evidence="1" id="KW-0812">Transmembrane</keyword>
<keyword evidence="1" id="KW-0472">Membrane</keyword>
<evidence type="ECO:0000256" key="1">
    <source>
        <dbReference type="SAM" id="Phobius"/>
    </source>
</evidence>
<sequence length="167" mass="19256">MDLVGAILRGCGCESSLVSFKTQRIEYNDLKLLVKEDLDYLGIKDKSVQDNVIKNCQSLHSPRSRREFLIDGQYICLIANQISLQLRKHFANLSCTVKRRNIKICNIKLKPVSRCFQKSVTILDNNINYMEQVLTRNQKQKKFKMGCKSTVAAAIVLLFAIYLYFKK</sequence>
<organism evidence="2 3">
    <name type="scientific">Rhynchophorus ferrugineus</name>
    <name type="common">Red palm weevil</name>
    <name type="synonym">Curculio ferrugineus</name>
    <dbReference type="NCBI Taxonomy" id="354439"/>
    <lineage>
        <taxon>Eukaryota</taxon>
        <taxon>Metazoa</taxon>
        <taxon>Ecdysozoa</taxon>
        <taxon>Arthropoda</taxon>
        <taxon>Hexapoda</taxon>
        <taxon>Insecta</taxon>
        <taxon>Pterygota</taxon>
        <taxon>Neoptera</taxon>
        <taxon>Endopterygota</taxon>
        <taxon>Coleoptera</taxon>
        <taxon>Polyphaga</taxon>
        <taxon>Cucujiformia</taxon>
        <taxon>Curculionidae</taxon>
        <taxon>Dryophthorinae</taxon>
        <taxon>Rhynchophorus</taxon>
    </lineage>
</organism>
<dbReference type="OrthoDB" id="448455at2759"/>
<name>A0A834I1P4_RHYFE</name>
<accession>A0A834I1P4</accession>
<gene>
    <name evidence="2" type="ORF">GWI33_016200</name>
</gene>
<dbReference type="AlphaFoldDB" id="A0A834I1P4"/>
<evidence type="ECO:0000313" key="3">
    <source>
        <dbReference type="Proteomes" id="UP000625711"/>
    </source>
</evidence>